<dbReference type="Gene3D" id="1.10.238.10">
    <property type="entry name" value="EF-hand"/>
    <property type="match status" value="1"/>
</dbReference>
<dbReference type="SUPFAM" id="SSF47473">
    <property type="entry name" value="EF-hand"/>
    <property type="match status" value="1"/>
</dbReference>
<dbReference type="PROSITE" id="PS50222">
    <property type="entry name" value="EF_HAND_2"/>
    <property type="match status" value="2"/>
</dbReference>
<dbReference type="InterPro" id="IPR011992">
    <property type="entry name" value="EF-hand-dom_pair"/>
</dbReference>
<feature type="compositionally biased region" description="Basic residues" evidence="1">
    <location>
        <begin position="10"/>
        <end position="20"/>
    </location>
</feature>
<dbReference type="EMBL" id="CAWYQH010000119">
    <property type="protein sequence ID" value="CAK8691298.1"/>
    <property type="molecule type" value="Genomic_DNA"/>
</dbReference>
<reference evidence="3 4" key="1">
    <citation type="submission" date="2024-02" db="EMBL/GenBank/DDBJ databases">
        <authorList>
            <person name="Daric V."/>
            <person name="Darras S."/>
        </authorList>
    </citation>
    <scope>NUCLEOTIDE SEQUENCE [LARGE SCALE GENOMIC DNA]</scope>
</reference>
<dbReference type="InterPro" id="IPR043520">
    <property type="entry name" value="SPT21"/>
</dbReference>
<dbReference type="Proteomes" id="UP001642483">
    <property type="component" value="Unassembled WGS sequence"/>
</dbReference>
<comment type="caution">
    <text evidence="3">The sequence shown here is derived from an EMBL/GenBank/DDBJ whole genome shotgun (WGS) entry which is preliminary data.</text>
</comment>
<evidence type="ECO:0000313" key="3">
    <source>
        <dbReference type="EMBL" id="CAK8691298.1"/>
    </source>
</evidence>
<sequence length="915" mass="103734">MSRPAPSNLSKKKPKVKKRVSFSDVTTYQPAPLSSHSSESEVTSTSVSEEPSILNDDVSALLRTLLNIGNLKSKEEIEREKREKEEAERKPHPSPSLQGAQILAKDALTAALKDFETNEKQKKSSKKNKRSAQSTTKNSSLKPGKNALKYTSSHSENFDVDKQESEKKLHPTSPKQGAQKLAEDALTAALKDFETNDEQNKNLNINKLSAQSTTKDSPLKTAKSALKSTRSCNQNLGIESRITSQLIKPWYSSSTFEKNVVEFLQNSESSTSTILSTSASSSRSSQAQSSLSSSSSSLVNNKTNQQLPETKIVNKSDTELSQRKRPQSAYHGKYATVVKPVLPHKPTNDDLNEIIVRGSKMSQHEKPASSKINASRKRTQSIDVLAEFMMPVEARVVENALEESNDEATEEIVKEVVEPPVFVGSYPSTVGDDTDLPPETKTSKDFRSHSDSISLMRAPVVGRTRRNSLSSTQLGAFHKLFSRFDQTQSGGISAKELYQAVLGTFPDIDITLEEVEEIHKEFNIKETGEIDFDEFLTAVTQPQNFVKLIHDEDQQKMRSEMKLWEEMVNSNTSDEVKRNTFNNTANARRHRKSIFFKVLKTVTKEESMNEIRQYYINKVKKVNDHVVQYYSAGQRCLGISFEEIMKRFKSIKKELHDERSRFANWGKMKSSPYAQPLCFNHFKREEAEKKKVLRKKLLSKSRAKSAAKTKASNVDRIPMKRPKSAPKNLPKYDHEIQFKTERRSSPKPTKLKKSITNDEAFKRIYSAPVQRVPGPIIKRRAISARTWGAPARRPKISEFVCTPKAVALPKYLLQDYPQTFNYDDLPEVRQKTEVILDDYYNKLKKVASTNSRTVYKKFQVQQMTPIMRDQFKQSYLAYTGEVEPFVVSPWLPYPVPSHWIPYPPLGRSQPKAAWV</sequence>
<feature type="compositionally biased region" description="Basic and acidic residues" evidence="1">
    <location>
        <begin position="312"/>
        <end position="322"/>
    </location>
</feature>
<feature type="compositionally biased region" description="Basic and acidic residues" evidence="1">
    <location>
        <begin position="72"/>
        <end position="91"/>
    </location>
</feature>
<feature type="compositionally biased region" description="Basic and acidic residues" evidence="1">
    <location>
        <begin position="191"/>
        <end position="200"/>
    </location>
</feature>
<feature type="domain" description="EF-hand" evidence="2">
    <location>
        <begin position="510"/>
        <end position="545"/>
    </location>
</feature>
<feature type="compositionally biased region" description="Basic and acidic residues" evidence="1">
    <location>
        <begin position="156"/>
        <end position="169"/>
    </location>
</feature>
<feature type="compositionally biased region" description="Polar residues" evidence="1">
    <location>
        <begin position="299"/>
        <end position="308"/>
    </location>
</feature>
<gene>
    <name evidence="3" type="ORF">CVLEPA_LOCUS23870</name>
</gene>
<dbReference type="PANTHER" id="PTHR47500">
    <property type="entry name" value="EF-HAND CALCIUM-BINDING DOMAIN-CONTAINING PROTEIN"/>
    <property type="match status" value="1"/>
</dbReference>
<name>A0ABP0GHS7_CLALP</name>
<accession>A0ABP0GHS7</accession>
<protein>
    <recommendedName>
        <fullName evidence="2">EF-hand domain-containing protein</fullName>
    </recommendedName>
</protein>
<feature type="region of interest" description="Disordered" evidence="1">
    <location>
        <begin position="1"/>
        <end position="55"/>
    </location>
</feature>
<feature type="compositionally biased region" description="Low complexity" evidence="1">
    <location>
        <begin position="278"/>
        <end position="298"/>
    </location>
</feature>
<feature type="compositionally biased region" description="Polar residues" evidence="1">
    <location>
        <begin position="201"/>
        <end position="216"/>
    </location>
</feature>
<dbReference type="Pfam" id="PF13499">
    <property type="entry name" value="EF-hand_7"/>
    <property type="match status" value="1"/>
</dbReference>
<organism evidence="3 4">
    <name type="scientific">Clavelina lepadiformis</name>
    <name type="common">Light-bulb sea squirt</name>
    <name type="synonym">Ascidia lepadiformis</name>
    <dbReference type="NCBI Taxonomy" id="159417"/>
    <lineage>
        <taxon>Eukaryota</taxon>
        <taxon>Metazoa</taxon>
        <taxon>Chordata</taxon>
        <taxon>Tunicata</taxon>
        <taxon>Ascidiacea</taxon>
        <taxon>Aplousobranchia</taxon>
        <taxon>Clavelinidae</taxon>
        <taxon>Clavelina</taxon>
    </lineage>
</organism>
<feature type="compositionally biased region" description="Low complexity" evidence="1">
    <location>
        <begin position="34"/>
        <end position="52"/>
    </location>
</feature>
<keyword evidence="4" id="KW-1185">Reference proteome</keyword>
<evidence type="ECO:0000256" key="1">
    <source>
        <dbReference type="SAM" id="MobiDB-lite"/>
    </source>
</evidence>
<feature type="region of interest" description="Disordered" evidence="1">
    <location>
        <begin position="69"/>
        <end position="227"/>
    </location>
</feature>
<evidence type="ECO:0000313" key="4">
    <source>
        <dbReference type="Proteomes" id="UP001642483"/>
    </source>
</evidence>
<dbReference type="CDD" id="cd00051">
    <property type="entry name" value="EFh"/>
    <property type="match status" value="1"/>
</dbReference>
<feature type="region of interest" description="Disordered" evidence="1">
    <location>
        <begin position="427"/>
        <end position="449"/>
    </location>
</feature>
<evidence type="ECO:0000259" key="2">
    <source>
        <dbReference type="PROSITE" id="PS50222"/>
    </source>
</evidence>
<dbReference type="PANTHER" id="PTHR47500:SF3">
    <property type="entry name" value="EF-HAND DOMAIN-CONTAINING PROTEIN"/>
    <property type="match status" value="1"/>
</dbReference>
<feature type="compositionally biased region" description="Basic and acidic residues" evidence="1">
    <location>
        <begin position="113"/>
        <end position="122"/>
    </location>
</feature>
<feature type="compositionally biased region" description="Low complexity" evidence="1">
    <location>
        <begin position="103"/>
        <end position="112"/>
    </location>
</feature>
<proteinExistence type="predicted"/>
<feature type="domain" description="EF-hand" evidence="2">
    <location>
        <begin position="472"/>
        <end position="507"/>
    </location>
</feature>
<feature type="region of interest" description="Disordered" evidence="1">
    <location>
        <begin position="278"/>
        <end position="336"/>
    </location>
</feature>
<dbReference type="InterPro" id="IPR002048">
    <property type="entry name" value="EF_hand_dom"/>
</dbReference>